<keyword evidence="8" id="KW-1185">Reference proteome</keyword>
<keyword evidence="3" id="KW-0804">Transcription</keyword>
<accession>A0ABT2KMR8</accession>
<protein>
    <submittedName>
        <fullName evidence="7">TetR/AcrR family transcriptional regulator</fullName>
    </submittedName>
</protein>
<name>A0ABT2KMR8_9RHOB</name>
<dbReference type="Gene3D" id="1.10.357.10">
    <property type="entry name" value="Tetracycline Repressor, domain 2"/>
    <property type="match status" value="1"/>
</dbReference>
<dbReference type="PROSITE" id="PS50977">
    <property type="entry name" value="HTH_TETR_2"/>
    <property type="match status" value="1"/>
</dbReference>
<evidence type="ECO:0000256" key="5">
    <source>
        <dbReference type="SAM" id="MobiDB-lite"/>
    </source>
</evidence>
<evidence type="ECO:0000313" key="8">
    <source>
        <dbReference type="Proteomes" id="UP000217448"/>
    </source>
</evidence>
<evidence type="ECO:0000313" key="7">
    <source>
        <dbReference type="EMBL" id="MCT4371433.1"/>
    </source>
</evidence>
<comment type="caution">
    <text evidence="7">The sequence shown here is derived from an EMBL/GenBank/DDBJ whole genome shotgun (WGS) entry which is preliminary data.</text>
</comment>
<reference evidence="8" key="1">
    <citation type="submission" date="2023-07" db="EMBL/GenBank/DDBJ databases">
        <title>Yangia mangrovi SAOS 153D genome.</title>
        <authorList>
            <person name="Verma A."/>
            <person name="Pal Y."/>
            <person name="Sundharam S."/>
            <person name="Bisht B."/>
            <person name="Srinivasan K."/>
        </authorList>
    </citation>
    <scope>NUCLEOTIDE SEQUENCE [LARGE SCALE GENOMIC DNA]</scope>
    <source>
        <strain evidence="8">SAOS 153D</strain>
    </source>
</reference>
<dbReference type="PANTHER" id="PTHR47506:SF6">
    <property type="entry name" value="HTH-TYPE TRANSCRIPTIONAL REPRESSOR NEMR"/>
    <property type="match status" value="1"/>
</dbReference>
<organism evidence="7 8">
    <name type="scientific">Alloyangia mangrovi</name>
    <dbReference type="NCBI Taxonomy" id="1779329"/>
    <lineage>
        <taxon>Bacteria</taxon>
        <taxon>Pseudomonadati</taxon>
        <taxon>Pseudomonadota</taxon>
        <taxon>Alphaproteobacteria</taxon>
        <taxon>Rhodobacterales</taxon>
        <taxon>Roseobacteraceae</taxon>
        <taxon>Alloyangia</taxon>
    </lineage>
</organism>
<dbReference type="SUPFAM" id="SSF48498">
    <property type="entry name" value="Tetracyclin repressor-like, C-terminal domain"/>
    <property type="match status" value="1"/>
</dbReference>
<dbReference type="InterPro" id="IPR001647">
    <property type="entry name" value="HTH_TetR"/>
</dbReference>
<evidence type="ECO:0000256" key="2">
    <source>
        <dbReference type="ARBA" id="ARBA00023125"/>
    </source>
</evidence>
<feature type="DNA-binding region" description="H-T-H motif" evidence="4">
    <location>
        <begin position="49"/>
        <end position="68"/>
    </location>
</feature>
<feature type="region of interest" description="Disordered" evidence="5">
    <location>
        <begin position="1"/>
        <end position="27"/>
    </location>
</feature>
<keyword evidence="2 4" id="KW-0238">DNA-binding</keyword>
<sequence>MIRKDMSPPPVKKPRRGRPPGVPEASQSRRNLIRAGLEHLTEKGYSSVGVDEILKTAKVPKGSFYHHFRNKADFGLALIAAYDTYFAGLLDQAFLDEDRSPLERLGLFTMMAEEGMARHGFRRGCLVGNLGQEMGALPDDFRGALMDVLETWQKRTAQLFRDAQARGELSGAHDPDALAEVFWIGWEGAILRAKLELRPDPLRRFTKTFVRLFETQTPK</sequence>
<dbReference type="PRINTS" id="PR00455">
    <property type="entry name" value="HTHTETR"/>
</dbReference>
<proteinExistence type="predicted"/>
<evidence type="ECO:0000256" key="3">
    <source>
        <dbReference type="ARBA" id="ARBA00023163"/>
    </source>
</evidence>
<dbReference type="InterPro" id="IPR009057">
    <property type="entry name" value="Homeodomain-like_sf"/>
</dbReference>
<dbReference type="InterPro" id="IPR036271">
    <property type="entry name" value="Tet_transcr_reg_TetR-rel_C_sf"/>
</dbReference>
<dbReference type="SUPFAM" id="SSF46689">
    <property type="entry name" value="Homeodomain-like"/>
    <property type="match status" value="1"/>
</dbReference>
<dbReference type="InterPro" id="IPR011075">
    <property type="entry name" value="TetR_C"/>
</dbReference>
<keyword evidence="1" id="KW-0805">Transcription regulation</keyword>
<dbReference type="Pfam" id="PF00440">
    <property type="entry name" value="TetR_N"/>
    <property type="match status" value="1"/>
</dbReference>
<gene>
    <name evidence="7" type="ORF">CLG85_014325</name>
</gene>
<feature type="domain" description="HTH tetR-type" evidence="6">
    <location>
        <begin position="26"/>
        <end position="86"/>
    </location>
</feature>
<evidence type="ECO:0000259" key="6">
    <source>
        <dbReference type="PROSITE" id="PS50977"/>
    </source>
</evidence>
<dbReference type="PANTHER" id="PTHR47506">
    <property type="entry name" value="TRANSCRIPTIONAL REGULATORY PROTEIN"/>
    <property type="match status" value="1"/>
</dbReference>
<dbReference type="Proteomes" id="UP000217448">
    <property type="component" value="Unassembled WGS sequence"/>
</dbReference>
<evidence type="ECO:0000256" key="1">
    <source>
        <dbReference type="ARBA" id="ARBA00023015"/>
    </source>
</evidence>
<dbReference type="EMBL" id="NTHN02000025">
    <property type="protein sequence ID" value="MCT4371433.1"/>
    <property type="molecule type" value="Genomic_DNA"/>
</dbReference>
<dbReference type="Pfam" id="PF16925">
    <property type="entry name" value="TetR_C_13"/>
    <property type="match status" value="1"/>
</dbReference>
<evidence type="ECO:0000256" key="4">
    <source>
        <dbReference type="PROSITE-ProRule" id="PRU00335"/>
    </source>
</evidence>